<sequence length="428" mass="47261">MVKITRGGLMCIAYLTFPILARAVSSQSEIPLSETPSTNKDLICSNDDPTDCYPHVFEPTEEFQVIREGQDIPPGLHIRLDVSTGKKEARLNVPMEGDEALSALEGLPTEHSIVVVDQPEADTESTYEPEKLALRDRVNIKIPAYDNAGKVPPPIPDAASVDDMGTFQKALLAIKMDARAFDKSLDDLADLAHDIYYGVEITKDKPVLEKLICLVAGSGSERMPAKENDRDHKAASILSSAIQNNPTALKEIASFWRIVMYPTCGLEIQDDKSHVQTDLVAMLRKRLGKEKKPHTLKAKVSLISGLLREPTIRAEFLKKGGMEVLLAMFLKKGEQFDIVRKRVGQLVMDNFLDEGMDAALGEWPKSAVSDAKTCQTKGKMLGDGCWEHHVETFSKTEPGEEWTKELVVALTEHRGNLGLTASANDREL</sequence>
<comment type="similarity">
    <text evidence="1">Belongs to the SIL1 family.</text>
</comment>
<dbReference type="InterPro" id="IPR031884">
    <property type="entry name" value="Sil1_fungi"/>
</dbReference>
<name>A0A8H4W5N9_9HELO</name>
<feature type="signal peptide" evidence="9">
    <location>
        <begin position="1"/>
        <end position="26"/>
    </location>
</feature>
<dbReference type="EMBL" id="JAAMPI010000329">
    <property type="protein sequence ID" value="KAF4632640.1"/>
    <property type="molecule type" value="Genomic_DNA"/>
</dbReference>
<organism evidence="10 11">
    <name type="scientific">Cudoniella acicularis</name>
    <dbReference type="NCBI Taxonomy" id="354080"/>
    <lineage>
        <taxon>Eukaryota</taxon>
        <taxon>Fungi</taxon>
        <taxon>Dikarya</taxon>
        <taxon>Ascomycota</taxon>
        <taxon>Pezizomycotina</taxon>
        <taxon>Leotiomycetes</taxon>
        <taxon>Helotiales</taxon>
        <taxon>Tricladiaceae</taxon>
        <taxon>Cudoniella</taxon>
    </lineage>
</organism>
<evidence type="ECO:0000256" key="6">
    <source>
        <dbReference type="ARBA" id="ARBA00022824"/>
    </source>
</evidence>
<protein>
    <recommendedName>
        <fullName evidence="3">Nucleotide exchange factor SIL1</fullName>
    </recommendedName>
</protein>
<dbReference type="GO" id="GO:0005783">
    <property type="term" value="C:endoplasmic reticulum"/>
    <property type="evidence" value="ECO:0007669"/>
    <property type="project" value="InterPro"/>
</dbReference>
<evidence type="ECO:0000313" key="10">
    <source>
        <dbReference type="EMBL" id="KAF4632640.1"/>
    </source>
</evidence>
<dbReference type="GO" id="GO:0000774">
    <property type="term" value="F:adenyl-nucleotide exchange factor activity"/>
    <property type="evidence" value="ECO:0007669"/>
    <property type="project" value="InterPro"/>
</dbReference>
<dbReference type="GO" id="GO:0015031">
    <property type="term" value="P:protein transport"/>
    <property type="evidence" value="ECO:0007669"/>
    <property type="project" value="UniProtKB-KW"/>
</dbReference>
<keyword evidence="7" id="KW-0653">Protein transport</keyword>
<proteinExistence type="inferred from homology"/>
<reference evidence="10 11" key="1">
    <citation type="submission" date="2020-03" db="EMBL/GenBank/DDBJ databases">
        <title>Draft Genome Sequence of Cudoniella acicularis.</title>
        <authorList>
            <person name="Buettner E."/>
            <person name="Kellner H."/>
        </authorList>
    </citation>
    <scope>NUCLEOTIDE SEQUENCE [LARGE SCALE GENOMIC DNA]</scope>
    <source>
        <strain evidence="10 11">DSM 108380</strain>
    </source>
</reference>
<evidence type="ECO:0000256" key="2">
    <source>
        <dbReference type="ARBA" id="ARBA00011799"/>
    </source>
</evidence>
<keyword evidence="8" id="KW-0811">Translocation</keyword>
<evidence type="ECO:0000256" key="1">
    <source>
        <dbReference type="ARBA" id="ARBA00010588"/>
    </source>
</evidence>
<feature type="chain" id="PRO_5034395860" description="Nucleotide exchange factor SIL1" evidence="9">
    <location>
        <begin position="27"/>
        <end position="428"/>
    </location>
</feature>
<comment type="subunit">
    <text evidence="2">Interacts with KAR2.</text>
</comment>
<dbReference type="Proteomes" id="UP000566819">
    <property type="component" value="Unassembled WGS sequence"/>
</dbReference>
<evidence type="ECO:0000256" key="4">
    <source>
        <dbReference type="ARBA" id="ARBA00022448"/>
    </source>
</evidence>
<evidence type="ECO:0000256" key="8">
    <source>
        <dbReference type="ARBA" id="ARBA00023010"/>
    </source>
</evidence>
<evidence type="ECO:0000256" key="3">
    <source>
        <dbReference type="ARBA" id="ARBA00015352"/>
    </source>
</evidence>
<dbReference type="InterPro" id="IPR011989">
    <property type="entry name" value="ARM-like"/>
</dbReference>
<keyword evidence="11" id="KW-1185">Reference proteome</keyword>
<accession>A0A8H4W5N9</accession>
<evidence type="ECO:0000313" key="11">
    <source>
        <dbReference type="Proteomes" id="UP000566819"/>
    </source>
</evidence>
<keyword evidence="4" id="KW-0813">Transport</keyword>
<evidence type="ECO:0000256" key="9">
    <source>
        <dbReference type="SAM" id="SignalP"/>
    </source>
</evidence>
<dbReference type="Pfam" id="PF16782">
    <property type="entry name" value="SIL1"/>
    <property type="match status" value="1"/>
</dbReference>
<keyword evidence="5 9" id="KW-0732">Signal</keyword>
<evidence type="ECO:0000256" key="7">
    <source>
        <dbReference type="ARBA" id="ARBA00022927"/>
    </source>
</evidence>
<gene>
    <name evidence="10" type="ORF">G7Y89_g5484</name>
</gene>
<evidence type="ECO:0000256" key="5">
    <source>
        <dbReference type="ARBA" id="ARBA00022729"/>
    </source>
</evidence>
<dbReference type="OrthoDB" id="448649at2759"/>
<dbReference type="AlphaFoldDB" id="A0A8H4W5N9"/>
<keyword evidence="6" id="KW-0256">Endoplasmic reticulum</keyword>
<comment type="caution">
    <text evidence="10">The sequence shown here is derived from an EMBL/GenBank/DDBJ whole genome shotgun (WGS) entry which is preliminary data.</text>
</comment>
<dbReference type="Gene3D" id="1.25.10.10">
    <property type="entry name" value="Leucine-rich Repeat Variant"/>
    <property type="match status" value="1"/>
</dbReference>